<feature type="transmembrane region" description="Helical" evidence="3">
    <location>
        <begin position="600"/>
        <end position="620"/>
    </location>
</feature>
<proteinExistence type="predicted"/>
<sequence length="1377" mass="144122">MAKKTSYELALEIGGKIQSSLTKSVSGVNNKLDSIGKAAKTAAKIATAAFAAVKIGDFVKDAVDTYSEFNQAMAETAGISGATEDEYKQLQAAAQEMGKRTTKTATEAAQALGYMSLAGWNVNDSISALEPVLRLSEATSMDLATCSDLVTDSMSALGLGVDDLTNYLNVAVQANNKSNTTAQALMEAMIGCGGAAKSAGMDYKQTAAALGILANNGIKGAEAGTALNSMLVRMTTKDVAQKAFKELGVSIYDSSGAMRNMQDILVELNGAMSGLSQEQKNNYMAAIAGTNYYTQFGYLLEGVAEGADGAASTWTQLTEAFDNSDGALDAMANTMTDTLPGAMAIFGSAVDDAKIRLCEVFAPLAKDAIKGVADVIPSITDRAVGVAQSFYNTVVPAAENFAKKAIAAFNQAKPAFDEIRTKATDAFIFLRDTGITAFENIKAKIEENKPAIDKVIAVALDLKDKLFQAWEIVKPAISQIATVAIPAVIGAMMKVIGAAATVYQKLDEWGLLIPIITGIAGAVAAVKMVEFAKDTMNTVKAVKALVVVFGAEKKAMIVNLALKAKDRLETAYLYALYAKDAVVKGISTAATWAQTAALTAWNAICAVGTAVTSALGVAFAFLTSPIGLVCVAIAAVIAIGVLLYKNWDTVKEKASQLGDWIVGVFNNLKEKASAAIQEFADKFPVAFAFLSSVFESWKQTITNIFSGVKQVFQGVVQFISGVFTGDWSKALDGLKNIFSGAFRALSSLALAPLNALKGVVVGAFNAIDTATGGKLSVIKNKVSDAFSSIKKTAGSIMQAAKDTISEKLSNIKSAYEEHGGGIKGIAAAAIEGVKGYYTAGYTFIDKLTGGKLTAIKEKFSKIWSQVSEKVSEAWTTIKNIVKVGVMLIGEIISAAFQIITLPFQFIWQNCKDTILSAWEFIKSTVSDGIQKVKDTISSFLSPIVNAVSGAWSSVKSATSSAWSAVKSATSSAWTAATGYISEKINGAKQVVSSVTSTIKSTASAAWSSVKSATSSAWSAVSSATNTAWTAASGYISNKINAAKATVSSVASSIRSTASAAWSAVSSATNSAWTTATGYISNKINAAKATVSLVTSSIRSTASAAWSAVSSATSSAFENVRATMSNKINTAKANVSSALSGIRSAFSSGLSAAKNTVTSIFGNIVSAISGKMESAKNAVSNAIGALKSKFNFSWSLPKLKLPHVSISGGFSINPPSVPHFGISWYKNGGILDKPTIFGASGNNLLGGGEAGKEAVLPLTELWSNMKSIVAGVVQGNQNDGAASIFDRMKQLVGIQSNGQPAESVTKQLYNNVTTSNTTNKTKEDNSSTDSSKFVYSPSVVIQGNASKEDVNEALEMSQQKFNEMMDRWKKGKERTSFA</sequence>
<dbReference type="PANTHER" id="PTHR37813">
    <property type="entry name" value="FELS-2 PROPHAGE PROTEIN"/>
    <property type="match status" value="1"/>
</dbReference>
<feature type="compositionally biased region" description="Low complexity" evidence="2">
    <location>
        <begin position="1309"/>
        <end position="1318"/>
    </location>
</feature>
<keyword evidence="1" id="KW-1188">Viral release from host cell</keyword>
<dbReference type="InterPro" id="IPR010090">
    <property type="entry name" value="Phage_tape_meas"/>
</dbReference>
<feature type="region of interest" description="Disordered" evidence="2">
    <location>
        <begin position="1308"/>
        <end position="1331"/>
    </location>
</feature>
<comment type="caution">
    <text evidence="5">The sequence shown here is derived from an EMBL/GenBank/DDBJ whole genome shotgun (WGS) entry which is preliminary data.</text>
</comment>
<dbReference type="NCBIfam" id="TIGR01760">
    <property type="entry name" value="tape_meas_TP901"/>
    <property type="match status" value="1"/>
</dbReference>
<evidence type="ECO:0000259" key="4">
    <source>
        <dbReference type="Pfam" id="PF10145"/>
    </source>
</evidence>
<evidence type="ECO:0000313" key="5">
    <source>
        <dbReference type="EMBL" id="RCH43228.1"/>
    </source>
</evidence>
<dbReference type="Gene3D" id="1.20.120.20">
    <property type="entry name" value="Apolipoprotein"/>
    <property type="match status" value="4"/>
</dbReference>
<gene>
    <name evidence="5" type="ORF">C4886_11110</name>
</gene>
<evidence type="ECO:0000313" key="6">
    <source>
        <dbReference type="Proteomes" id="UP000253208"/>
    </source>
</evidence>
<reference evidence="5 6" key="1">
    <citation type="submission" date="2018-02" db="EMBL/GenBank/DDBJ databases">
        <title>Complete genome sequencing of Faecalibacterium prausnitzii strains isolated from the human gut.</title>
        <authorList>
            <person name="Fitzgerald B.C."/>
            <person name="Shkoporov A.N."/>
            <person name="Ross P.R."/>
            <person name="Hill C."/>
        </authorList>
    </citation>
    <scope>NUCLEOTIDE SEQUENCE [LARGE SCALE GENOMIC DNA]</scope>
    <source>
        <strain evidence="5 6">APC942/31-1</strain>
    </source>
</reference>
<protein>
    <submittedName>
        <fullName evidence="5">Phage tail tape measure protein</fullName>
    </submittedName>
</protein>
<dbReference type="RefSeq" id="WP_114002352.1">
    <property type="nucleotide sequence ID" value="NZ_PSQG01000015.1"/>
</dbReference>
<accession>A0A367FY65</accession>
<feature type="transmembrane region" description="Helical" evidence="3">
    <location>
        <begin position="509"/>
        <end position="526"/>
    </location>
</feature>
<dbReference type="EMBL" id="PSQG01000015">
    <property type="protein sequence ID" value="RCH43228.1"/>
    <property type="molecule type" value="Genomic_DNA"/>
</dbReference>
<feature type="transmembrane region" description="Helical" evidence="3">
    <location>
        <begin position="626"/>
        <end position="644"/>
    </location>
</feature>
<keyword evidence="3" id="KW-0812">Transmembrane</keyword>
<dbReference type="Pfam" id="PF10145">
    <property type="entry name" value="PhageMin_Tail"/>
    <property type="match status" value="1"/>
</dbReference>
<name>A0A367FY65_9FIRM</name>
<dbReference type="PANTHER" id="PTHR37813:SF1">
    <property type="entry name" value="FELS-2 PROPHAGE PROTEIN"/>
    <property type="match status" value="1"/>
</dbReference>
<evidence type="ECO:0000256" key="1">
    <source>
        <dbReference type="ARBA" id="ARBA00022612"/>
    </source>
</evidence>
<evidence type="ECO:0000256" key="2">
    <source>
        <dbReference type="SAM" id="MobiDB-lite"/>
    </source>
</evidence>
<evidence type="ECO:0000256" key="3">
    <source>
        <dbReference type="SAM" id="Phobius"/>
    </source>
</evidence>
<dbReference type="Proteomes" id="UP000253208">
    <property type="component" value="Unassembled WGS sequence"/>
</dbReference>
<feature type="domain" description="Phage tail tape measure protein" evidence="4">
    <location>
        <begin position="92"/>
        <end position="289"/>
    </location>
</feature>
<keyword evidence="3" id="KW-1133">Transmembrane helix</keyword>
<keyword evidence="3" id="KW-0472">Membrane</keyword>
<feature type="transmembrane region" description="Helical" evidence="3">
    <location>
        <begin position="883"/>
        <end position="907"/>
    </location>
</feature>
<organism evidence="5 6">
    <name type="scientific">Blautia obeum</name>
    <dbReference type="NCBI Taxonomy" id="40520"/>
    <lineage>
        <taxon>Bacteria</taxon>
        <taxon>Bacillati</taxon>
        <taxon>Bacillota</taxon>
        <taxon>Clostridia</taxon>
        <taxon>Lachnospirales</taxon>
        <taxon>Lachnospiraceae</taxon>
        <taxon>Blautia</taxon>
    </lineage>
</organism>